<dbReference type="EMBL" id="ABJL02000008">
    <property type="protein sequence ID" value="EDV04448.1"/>
    <property type="molecule type" value="Genomic_DNA"/>
</dbReference>
<dbReference type="InterPro" id="IPR012878">
    <property type="entry name" value="Beta-AFase-like_GH127_cat"/>
</dbReference>
<reference evidence="3 4" key="1">
    <citation type="submission" date="2008-04" db="EMBL/GenBank/DDBJ databases">
        <title>Draft genome sequence of Bacteroides intestinalis (DSM 17393).</title>
        <authorList>
            <person name="Sudarsanam P."/>
            <person name="Ley R."/>
            <person name="Guruge J."/>
            <person name="Turnbaugh P.J."/>
            <person name="Mahowald M."/>
            <person name="Liep D."/>
            <person name="Gordon J."/>
        </authorList>
    </citation>
    <scope>NUCLEOTIDE SEQUENCE [LARGE SCALE GENOMIC DNA]</scope>
    <source>
        <strain evidence="3 4">DSM 17393</strain>
    </source>
</reference>
<dbReference type="PANTHER" id="PTHR31151:SF0">
    <property type="entry name" value="PROLINE-TRNA LIGASE (DUF1680)"/>
    <property type="match status" value="1"/>
</dbReference>
<protein>
    <recommendedName>
        <fullName evidence="2">Non-reducing end beta-L-arabinofuranosidase-like GH127 catalytic domain-containing protein</fullName>
    </recommendedName>
</protein>
<keyword evidence="1" id="KW-0732">Signal</keyword>
<dbReference type="STRING" id="471870.BACINT_03583"/>
<dbReference type="Pfam" id="PF07944">
    <property type="entry name" value="Beta-AFase-like_GH127_cat"/>
    <property type="match status" value="1"/>
</dbReference>
<name>B3CBJ6_9BACE</name>
<feature type="signal peptide" evidence="1">
    <location>
        <begin position="1"/>
        <end position="21"/>
    </location>
</feature>
<comment type="caution">
    <text evidence="3">The sequence shown here is derived from an EMBL/GenBank/DDBJ whole genome shotgun (WGS) entry which is preliminary data.</text>
</comment>
<gene>
    <name evidence="3" type="ORF">BACINT_03583</name>
</gene>
<dbReference type="PANTHER" id="PTHR31151">
    <property type="entry name" value="PROLINE-TRNA LIGASE (DUF1680)"/>
    <property type="match status" value="1"/>
</dbReference>
<evidence type="ECO:0000256" key="1">
    <source>
        <dbReference type="SAM" id="SignalP"/>
    </source>
</evidence>
<dbReference type="Proteomes" id="UP000004596">
    <property type="component" value="Unassembled WGS sequence"/>
</dbReference>
<evidence type="ECO:0000313" key="4">
    <source>
        <dbReference type="Proteomes" id="UP000004596"/>
    </source>
</evidence>
<accession>B3CBJ6</accession>
<reference evidence="3 4" key="2">
    <citation type="submission" date="2008-04" db="EMBL/GenBank/DDBJ databases">
        <authorList>
            <person name="Fulton L."/>
            <person name="Clifton S."/>
            <person name="Fulton B."/>
            <person name="Xu J."/>
            <person name="Minx P."/>
            <person name="Pepin K.H."/>
            <person name="Johnson M."/>
            <person name="Thiruvilangam P."/>
            <person name="Bhonagiri V."/>
            <person name="Nash W.E."/>
            <person name="Mardis E.R."/>
            <person name="Wilson R.K."/>
        </authorList>
    </citation>
    <scope>NUCLEOTIDE SEQUENCE [LARGE SCALE GENOMIC DNA]</scope>
    <source>
        <strain evidence="3 4">DSM 17393</strain>
    </source>
</reference>
<organism evidence="3 4">
    <name type="scientific">Bacteroides intestinalis DSM 17393</name>
    <dbReference type="NCBI Taxonomy" id="471870"/>
    <lineage>
        <taxon>Bacteria</taxon>
        <taxon>Pseudomonadati</taxon>
        <taxon>Bacteroidota</taxon>
        <taxon>Bacteroidia</taxon>
        <taxon>Bacteroidales</taxon>
        <taxon>Bacteroidaceae</taxon>
        <taxon>Bacteroides</taxon>
    </lineage>
</organism>
<feature type="domain" description="Non-reducing end beta-L-arabinofuranosidase-like GH127 catalytic" evidence="2">
    <location>
        <begin position="50"/>
        <end position="172"/>
    </location>
</feature>
<feature type="chain" id="PRO_5002786761" description="Non-reducing end beta-L-arabinofuranosidase-like GH127 catalytic domain-containing protein" evidence="1">
    <location>
        <begin position="22"/>
        <end position="175"/>
    </location>
</feature>
<dbReference type="eggNOG" id="COG3533">
    <property type="taxonomic scope" value="Bacteria"/>
</dbReference>
<dbReference type="AlphaFoldDB" id="B3CBJ6"/>
<sequence>MRNKSLILMTICAVLSTDLSAQSIYPGQHAGKMKKVTTAPIQVESFDLKDVRLLPSRFRDNMMRDSVWMTSIATNRLLHSFRDNAGVFAGREGGDMTVKKLGGWESLDCELRGHTTGHLLSAYALMYASTGSEIFKLKGDSLVTGLAEVQAALGNGYLSAYPEELINRNIRGTSV</sequence>
<evidence type="ECO:0000313" key="3">
    <source>
        <dbReference type="EMBL" id="EDV04448.1"/>
    </source>
</evidence>
<evidence type="ECO:0000259" key="2">
    <source>
        <dbReference type="Pfam" id="PF07944"/>
    </source>
</evidence>
<proteinExistence type="predicted"/>